<dbReference type="Proteomes" id="UP000479335">
    <property type="component" value="Unassembled WGS sequence"/>
</dbReference>
<feature type="transmembrane region" description="Helical" evidence="6">
    <location>
        <begin position="33"/>
        <end position="51"/>
    </location>
</feature>
<evidence type="ECO:0000256" key="3">
    <source>
        <dbReference type="ARBA" id="ARBA00022692"/>
    </source>
</evidence>
<evidence type="ECO:0000256" key="5">
    <source>
        <dbReference type="ARBA" id="ARBA00023136"/>
    </source>
</evidence>
<evidence type="ECO:0000256" key="6">
    <source>
        <dbReference type="SAM" id="Phobius"/>
    </source>
</evidence>
<dbReference type="GO" id="GO:0005886">
    <property type="term" value="C:plasma membrane"/>
    <property type="evidence" value="ECO:0007669"/>
    <property type="project" value="UniProtKB-SubCell"/>
</dbReference>
<evidence type="ECO:0000256" key="4">
    <source>
        <dbReference type="ARBA" id="ARBA00022989"/>
    </source>
</evidence>
<accession>A0A6L8KAH2</accession>
<proteinExistence type="predicted"/>
<reference evidence="7 8" key="1">
    <citation type="submission" date="2019-12" db="EMBL/GenBank/DDBJ databases">
        <title>Novel species isolated from a subtropical stream in China.</title>
        <authorList>
            <person name="Lu H."/>
        </authorList>
    </citation>
    <scope>NUCLEOTIDE SEQUENCE [LARGE SCALE GENOMIC DNA]</scope>
    <source>
        <strain evidence="7 8">FT135W</strain>
    </source>
</reference>
<evidence type="ECO:0000256" key="2">
    <source>
        <dbReference type="ARBA" id="ARBA00022475"/>
    </source>
</evidence>
<comment type="subcellular location">
    <subcellularLocation>
        <location evidence="1">Cell membrane</location>
        <topology evidence="1">Multi-pass membrane protein</topology>
    </subcellularLocation>
</comment>
<dbReference type="InterPro" id="IPR005538">
    <property type="entry name" value="LrgA/CidA"/>
</dbReference>
<keyword evidence="5 6" id="KW-0472">Membrane</keyword>
<name>A0A6L8KAH2_9BURK</name>
<keyword evidence="2" id="KW-1003">Cell membrane</keyword>
<evidence type="ECO:0000256" key="1">
    <source>
        <dbReference type="ARBA" id="ARBA00004651"/>
    </source>
</evidence>
<dbReference type="PANTHER" id="PTHR33931">
    <property type="entry name" value="HOLIN-LIKE PROTEIN CIDA-RELATED"/>
    <property type="match status" value="1"/>
</dbReference>
<feature type="transmembrane region" description="Helical" evidence="6">
    <location>
        <begin position="90"/>
        <end position="115"/>
    </location>
</feature>
<keyword evidence="3 6" id="KW-0812">Transmembrane</keyword>
<dbReference type="PANTHER" id="PTHR33931:SF2">
    <property type="entry name" value="HOLIN-LIKE PROTEIN CIDA"/>
    <property type="match status" value="1"/>
</dbReference>
<feature type="transmembrane region" description="Helical" evidence="6">
    <location>
        <begin position="63"/>
        <end position="84"/>
    </location>
</feature>
<organism evidence="7 8">
    <name type="scientific">Duganella flavida</name>
    <dbReference type="NCBI Taxonomy" id="2692175"/>
    <lineage>
        <taxon>Bacteria</taxon>
        <taxon>Pseudomonadati</taxon>
        <taxon>Pseudomonadota</taxon>
        <taxon>Betaproteobacteria</taxon>
        <taxon>Burkholderiales</taxon>
        <taxon>Oxalobacteraceae</taxon>
        <taxon>Telluria group</taxon>
        <taxon>Duganella</taxon>
    </lineage>
</organism>
<evidence type="ECO:0000313" key="7">
    <source>
        <dbReference type="EMBL" id="MYM24443.1"/>
    </source>
</evidence>
<dbReference type="EMBL" id="WWCN01000011">
    <property type="protein sequence ID" value="MYM24443.1"/>
    <property type="molecule type" value="Genomic_DNA"/>
</dbReference>
<dbReference type="AlphaFoldDB" id="A0A6L8KAH2"/>
<keyword evidence="8" id="KW-1185">Reference proteome</keyword>
<protein>
    <submittedName>
        <fullName evidence="7">CidA/LrgA family protein</fullName>
    </submittedName>
</protein>
<evidence type="ECO:0000313" key="8">
    <source>
        <dbReference type="Proteomes" id="UP000479335"/>
    </source>
</evidence>
<keyword evidence="4 6" id="KW-1133">Transmembrane helix</keyword>
<comment type="caution">
    <text evidence="7">The sequence shown here is derived from an EMBL/GenBank/DDBJ whole genome shotgun (WGS) entry which is preliminary data.</text>
</comment>
<gene>
    <name evidence="7" type="ORF">GTP46_17505</name>
</gene>
<dbReference type="Pfam" id="PF03788">
    <property type="entry name" value="LrgA"/>
    <property type="match status" value="1"/>
</dbReference>
<sequence length="133" mass="14662">MKRIAFTLMQVLGLIAAWYAADRAAAWLGLPFSGGVVGLLVMVALLLGGVLRPTAIEQGADWLLSNMLLFFIPLVVSVVQFTGLLKEDGWRLFAAIGIGFTCVMIATALTVEWVCRFERGLRLRRLRKERGLP</sequence>